<proteinExistence type="predicted"/>
<protein>
    <submittedName>
        <fullName evidence="1">Uncharacterized protein</fullName>
    </submittedName>
</protein>
<reference evidence="2" key="1">
    <citation type="journal article" date="2019" name="Int. J. Syst. Evol. Microbiol.">
        <title>The Global Catalogue of Microorganisms (GCM) 10K type strain sequencing project: providing services to taxonomists for standard genome sequencing and annotation.</title>
        <authorList>
            <consortium name="The Broad Institute Genomics Platform"/>
            <consortium name="The Broad Institute Genome Sequencing Center for Infectious Disease"/>
            <person name="Wu L."/>
            <person name="Ma J."/>
        </authorList>
    </citation>
    <scope>NUCLEOTIDE SEQUENCE [LARGE SCALE GENOMIC DNA]</scope>
    <source>
        <strain evidence="2">CCUG 59685</strain>
    </source>
</reference>
<accession>A0ABW3GDL0</accession>
<gene>
    <name evidence="1" type="ORF">ACFQ1T_00790</name>
</gene>
<sequence>MPKTTSPRTFTSALSLLAITMGAVSAALIVMCIGMYFTILSVDDSTSVKVHAKAVEATAIVPADTQVLVGFNGKLTYTNAPMINEAGADTHLRDALFREEAEEEMASSAEPRLQQEAPLARTYLATAHLPVQPVHFRAVKRVMA</sequence>
<comment type="caution">
    <text evidence="1">The sequence shown here is derived from an EMBL/GenBank/DDBJ whole genome shotgun (WGS) entry which is preliminary data.</text>
</comment>
<name>A0ABW3GDL0_9PROT</name>
<evidence type="ECO:0000313" key="2">
    <source>
        <dbReference type="Proteomes" id="UP001597106"/>
    </source>
</evidence>
<dbReference type="EMBL" id="JBHTJW010000001">
    <property type="protein sequence ID" value="MFD0928303.1"/>
    <property type="molecule type" value="Genomic_DNA"/>
</dbReference>
<keyword evidence="2" id="KW-1185">Reference proteome</keyword>
<dbReference type="RefSeq" id="WP_379073412.1">
    <property type="nucleotide sequence ID" value="NZ_JBHTJW010000001.1"/>
</dbReference>
<dbReference type="Proteomes" id="UP001597106">
    <property type="component" value="Unassembled WGS sequence"/>
</dbReference>
<organism evidence="1 2">
    <name type="scientific">Methylophilus glucosoxydans</name>
    <dbReference type="NCBI Taxonomy" id="752553"/>
    <lineage>
        <taxon>Bacteria</taxon>
        <taxon>Pseudomonadati</taxon>
        <taxon>Pseudomonadota</taxon>
        <taxon>Betaproteobacteria</taxon>
        <taxon>Nitrosomonadales</taxon>
        <taxon>Methylophilaceae</taxon>
        <taxon>Methylophilus</taxon>
    </lineage>
</organism>
<evidence type="ECO:0000313" key="1">
    <source>
        <dbReference type="EMBL" id="MFD0928303.1"/>
    </source>
</evidence>